<accession>A0A1T5VHN4</accession>
<dbReference type="InterPro" id="IPR023988">
    <property type="entry name" value="MftA"/>
</dbReference>
<reference evidence="1 2" key="1">
    <citation type="submission" date="2016-11" db="EMBL/GenBank/DDBJ databases">
        <authorList>
            <consortium name="Pathogen Informatics"/>
        </authorList>
    </citation>
    <scope>NUCLEOTIDE SEQUENCE [LARGE SCALE GENOMIC DNA]</scope>
    <source>
        <strain evidence="1 2">1168</strain>
    </source>
</reference>
<gene>
    <name evidence="1" type="ORF">SAMEA2275630_01278</name>
</gene>
<evidence type="ECO:0000313" key="1">
    <source>
        <dbReference type="EMBL" id="SKY48290.1"/>
    </source>
</evidence>
<dbReference type="EMBL" id="FVQL01000001">
    <property type="protein sequence ID" value="SKY48290.1"/>
    <property type="molecule type" value="Genomic_DNA"/>
</dbReference>
<evidence type="ECO:0000313" key="2">
    <source>
        <dbReference type="Proteomes" id="UP000190366"/>
    </source>
</evidence>
<name>A0A1T5VHN4_9MYCO</name>
<organism evidence="1 2">
    <name type="scientific">Mycobacteroides abscessus subsp. massiliense</name>
    <dbReference type="NCBI Taxonomy" id="1962118"/>
    <lineage>
        <taxon>Bacteria</taxon>
        <taxon>Bacillati</taxon>
        <taxon>Actinomycetota</taxon>
        <taxon>Actinomycetes</taxon>
        <taxon>Mycobacteriales</taxon>
        <taxon>Mycobacteriaceae</taxon>
        <taxon>Mycobacteroides</taxon>
        <taxon>Mycobacteroides abscessus</taxon>
    </lineage>
</organism>
<proteinExistence type="predicted"/>
<dbReference type="Pfam" id="PF23709">
    <property type="entry name" value="MftA"/>
    <property type="match status" value="1"/>
</dbReference>
<sequence length="48" mass="5149">MTVATVQTHKGVNKMAEPTTVAGQHNDTELVQESLVEEVSIDGMCGVY</sequence>
<dbReference type="NCBIfam" id="TIGR03969">
    <property type="entry name" value="mycofactocin"/>
    <property type="match status" value="1"/>
</dbReference>
<comment type="caution">
    <text evidence="1">The sequence shown here is derived from an EMBL/GenBank/DDBJ whole genome shotgun (WGS) entry which is preliminary data.</text>
</comment>
<dbReference type="AlphaFoldDB" id="A0A1T5VHN4"/>
<protein>
    <submittedName>
        <fullName evidence="1">Mycofactocin</fullName>
    </submittedName>
</protein>
<dbReference type="Proteomes" id="UP000190366">
    <property type="component" value="Unassembled WGS sequence"/>
</dbReference>